<evidence type="ECO:0008006" key="12">
    <source>
        <dbReference type="Google" id="ProtNLM"/>
    </source>
</evidence>
<evidence type="ECO:0000256" key="10">
    <source>
        <dbReference type="SAM" id="Phobius"/>
    </source>
</evidence>
<feature type="transmembrane region" description="Helical" evidence="10">
    <location>
        <begin position="54"/>
        <end position="81"/>
    </location>
</feature>
<evidence type="ECO:0000256" key="7">
    <source>
        <dbReference type="ARBA" id="ARBA00022824"/>
    </source>
</evidence>
<keyword evidence="8 10" id="KW-1133">Transmembrane helix</keyword>
<evidence type="ECO:0000313" key="11">
    <source>
        <dbReference type="EMBL" id="MPM81103.1"/>
    </source>
</evidence>
<evidence type="ECO:0000256" key="4">
    <source>
        <dbReference type="ARBA" id="ARBA00022676"/>
    </source>
</evidence>
<dbReference type="PANTHER" id="PTHR12468:SF2">
    <property type="entry name" value="GPI MANNOSYLTRANSFERASE 2"/>
    <property type="match status" value="1"/>
</dbReference>
<proteinExistence type="predicted"/>
<keyword evidence="9 10" id="KW-0472">Membrane</keyword>
<sequence>MLVRVFAAVFGNYLVSGLIVSNLCWVFAAYLFYELALLDTDRRGALRALKYLCILPASFLFSPPLSDSLFLLLSVACVYAARKRLYPLAGVIGFFASFTRMPGILLVVPVVFELVGEIIRERPLHRSAKPADRRWRLSMAGNALSVLLIPAGLLAYFYVNYRVSGNALMFLTYQREHWHQQLGWFFGSAATIVNNATTNFADNLSMLWGLWIPSILFLFGSISLVTAAQNKLRASNVAYFLAYFAVCMGATWLLSAPRYLTAAYPLALALGALTQKRWADRLATIVCLVLFVLYLIAFVFQWYVY</sequence>
<dbReference type="GO" id="GO:0004376">
    <property type="term" value="F:GPI mannosyltransferase activity"/>
    <property type="evidence" value="ECO:0007669"/>
    <property type="project" value="InterPro"/>
</dbReference>
<feature type="transmembrane region" description="Helical" evidence="10">
    <location>
        <begin position="237"/>
        <end position="253"/>
    </location>
</feature>
<dbReference type="EMBL" id="VSSQ01030542">
    <property type="protein sequence ID" value="MPM81103.1"/>
    <property type="molecule type" value="Genomic_DNA"/>
</dbReference>
<reference evidence="11" key="1">
    <citation type="submission" date="2019-08" db="EMBL/GenBank/DDBJ databases">
        <authorList>
            <person name="Kucharzyk K."/>
            <person name="Murdoch R.W."/>
            <person name="Higgins S."/>
            <person name="Loffler F."/>
        </authorList>
    </citation>
    <scope>NUCLEOTIDE SEQUENCE</scope>
</reference>
<organism evidence="11">
    <name type="scientific">bioreactor metagenome</name>
    <dbReference type="NCBI Taxonomy" id="1076179"/>
    <lineage>
        <taxon>unclassified sequences</taxon>
        <taxon>metagenomes</taxon>
        <taxon>ecological metagenomes</taxon>
    </lineage>
</organism>
<gene>
    <name evidence="11" type="ORF">SDC9_128155</name>
</gene>
<dbReference type="InterPro" id="IPR007315">
    <property type="entry name" value="PIG-V/Gpi18"/>
</dbReference>
<protein>
    <recommendedName>
        <fullName evidence="12">Glycosyltransferase RgtA/B/C/D-like domain-containing protein</fullName>
    </recommendedName>
</protein>
<keyword evidence="6 10" id="KW-0812">Transmembrane</keyword>
<dbReference type="GO" id="GO:0005789">
    <property type="term" value="C:endoplasmic reticulum membrane"/>
    <property type="evidence" value="ECO:0007669"/>
    <property type="project" value="UniProtKB-SubCell"/>
</dbReference>
<keyword evidence="7" id="KW-0256">Endoplasmic reticulum</keyword>
<keyword evidence="4" id="KW-0328">Glycosyltransferase</keyword>
<feature type="transmembrane region" description="Helical" evidence="10">
    <location>
        <begin position="6"/>
        <end position="33"/>
    </location>
</feature>
<dbReference type="PANTHER" id="PTHR12468">
    <property type="entry name" value="GPI MANNOSYLTRANSFERASE 2"/>
    <property type="match status" value="1"/>
</dbReference>
<evidence type="ECO:0000256" key="6">
    <source>
        <dbReference type="ARBA" id="ARBA00022692"/>
    </source>
</evidence>
<evidence type="ECO:0000256" key="5">
    <source>
        <dbReference type="ARBA" id="ARBA00022679"/>
    </source>
</evidence>
<accession>A0A645CW50</accession>
<evidence type="ECO:0000256" key="1">
    <source>
        <dbReference type="ARBA" id="ARBA00004477"/>
    </source>
</evidence>
<dbReference type="GO" id="GO:0000009">
    <property type="term" value="F:alpha-1,6-mannosyltransferase activity"/>
    <property type="evidence" value="ECO:0007669"/>
    <property type="project" value="InterPro"/>
</dbReference>
<comment type="subcellular location">
    <subcellularLocation>
        <location evidence="1">Endoplasmic reticulum membrane</location>
        <topology evidence="1">Multi-pass membrane protein</topology>
    </subcellularLocation>
</comment>
<comment type="pathway">
    <text evidence="2">Glycolipid biosynthesis; glycosylphosphatidylinositol-anchor biosynthesis.</text>
</comment>
<comment type="caution">
    <text evidence="11">The sequence shown here is derived from an EMBL/GenBank/DDBJ whole genome shotgun (WGS) entry which is preliminary data.</text>
</comment>
<feature type="transmembrane region" description="Helical" evidence="10">
    <location>
        <begin position="282"/>
        <end position="304"/>
    </location>
</feature>
<keyword evidence="3" id="KW-0337">GPI-anchor biosynthesis</keyword>
<evidence type="ECO:0000256" key="2">
    <source>
        <dbReference type="ARBA" id="ARBA00004687"/>
    </source>
</evidence>
<keyword evidence="5" id="KW-0808">Transferase</keyword>
<feature type="transmembrane region" description="Helical" evidence="10">
    <location>
        <begin position="206"/>
        <end position="225"/>
    </location>
</feature>
<evidence type="ECO:0000256" key="9">
    <source>
        <dbReference type="ARBA" id="ARBA00023136"/>
    </source>
</evidence>
<dbReference type="GO" id="GO:0006506">
    <property type="term" value="P:GPI anchor biosynthetic process"/>
    <property type="evidence" value="ECO:0007669"/>
    <property type="project" value="UniProtKB-KW"/>
</dbReference>
<name>A0A645CW50_9ZZZZ</name>
<evidence type="ECO:0000256" key="8">
    <source>
        <dbReference type="ARBA" id="ARBA00022989"/>
    </source>
</evidence>
<dbReference type="GO" id="GO:0031501">
    <property type="term" value="C:mannosyltransferase complex"/>
    <property type="evidence" value="ECO:0007669"/>
    <property type="project" value="TreeGrafter"/>
</dbReference>
<dbReference type="AlphaFoldDB" id="A0A645CW50"/>
<feature type="transmembrane region" description="Helical" evidence="10">
    <location>
        <begin position="140"/>
        <end position="159"/>
    </location>
</feature>
<evidence type="ECO:0000256" key="3">
    <source>
        <dbReference type="ARBA" id="ARBA00022502"/>
    </source>
</evidence>